<sequence>MLGGNGVPTPSTDLQGYCERNYDQLMPIMVEKYRQKQKQKLDEVKANLFEETSQQSESRTPRQKKDLRSKIEARRQRSTSASLSSRRHRKRSPRGRSPERKDVFRRLEKGVFYRLEGESKERSMSANSQHSRDQSYRDDQQKEDSRHKSFCSRDSGRYHSRGTPPRYKDDIEVRGHRRRRSRSRRQRSEVEDDDLAQPWSCRDSDSDPFTPRIRHFKMPKRTRMPTQVKTYDGSEDPEDHLKIFQSAAKVAQWAMPVWCHMFNSTLTGSTRVWFDDLPPETIDSYDELREAFLAKFLQQKKCIKDPVELHNIKQGEGESTEDFMERFKKECRHVKGAPEVLKISGFMHGIKKPELIKRLHDNIPRTVDEMMKATMSFLKGEVAAGNQERRKPSSSWGQSDGGQKHNFQRGGFKSPQSPERKQDRFTLLSKTPREILALEKEKFKPPPPMTTLVEKRNLSKFCDFHGEPGHSTDECIHLRRQIEELIRNGKLLNVRIGDEEHTTSAMMTFFVVRSHSPYNGIIGRPKVRKIQAVPSTAHTMLKFPVDGGVLTLRSSKSIPLECALVSEPTKETPAADPPTEERIKIAIHPEHPEQTVAIGSTLTEEGRTRLCGLLRKYLDVFAWCPADMIGVPRNIAEHRLNIREGYPPVRQKKRGQAPERNKVIREEVEKLVEAGIMKEVHYHSWLVNPVMVKKHDDSWRIMSTRLLSASRDRLESRIPLRIPLQMAEEDEEKTAFITNEGICCYSKMPFELKNVGATYQRLVDKTFYKQIGRNLEVYMDDLVIKNHTEDDILRDMEETFRTLKNINMKLNPKKCTFGVEEGALLGNTISTKDIRACPDKTEAVTNLPSPKCLKEVQKLNGKLASLNRFLSKSAEKSLPFFKTLKKCTKKSDFHWTKEAEEAFQQMKKVIADLLTLTAPIEGEELIIYLAAAKEAVAGRLQKWSIKLGGYDIQYRLRVSVKGQILEDFIVERPEDDSTSEPMEEEKLPKPWTLFTDGSSCGDGSGVGLVLTDPEGT</sequence>
<feature type="compositionally biased region" description="Basic residues" evidence="1">
    <location>
        <begin position="175"/>
        <end position="185"/>
    </location>
</feature>
<comment type="caution">
    <text evidence="4">The sequence shown here is derived from an EMBL/GenBank/DDBJ whole genome shotgun (WGS) entry which is preliminary data.</text>
</comment>
<dbReference type="EMBL" id="PKPP01001537">
    <property type="protein sequence ID" value="PWA81898.1"/>
    <property type="molecule type" value="Genomic_DNA"/>
</dbReference>
<feature type="compositionally biased region" description="Acidic residues" evidence="1">
    <location>
        <begin position="973"/>
        <end position="983"/>
    </location>
</feature>
<dbReference type="CDD" id="cd01647">
    <property type="entry name" value="RT_LTR"/>
    <property type="match status" value="1"/>
</dbReference>
<feature type="region of interest" description="Disordered" evidence="1">
    <location>
        <begin position="997"/>
        <end position="1016"/>
    </location>
</feature>
<keyword evidence="4" id="KW-0548">Nucleotidyltransferase</keyword>
<dbReference type="Gene3D" id="3.10.10.10">
    <property type="entry name" value="HIV Type 1 Reverse Transcriptase, subunit A, domain 1"/>
    <property type="match status" value="1"/>
</dbReference>
<keyword evidence="5" id="KW-1185">Reference proteome</keyword>
<feature type="domain" description="Retrotransposon gag" evidence="3">
    <location>
        <begin position="261"/>
        <end position="351"/>
    </location>
</feature>
<dbReference type="Gene3D" id="3.30.70.270">
    <property type="match status" value="2"/>
</dbReference>
<dbReference type="InterPro" id="IPR050951">
    <property type="entry name" value="Retrovirus_Pol_polyprotein"/>
</dbReference>
<dbReference type="PANTHER" id="PTHR37984">
    <property type="entry name" value="PROTEIN CBG26694"/>
    <property type="match status" value="1"/>
</dbReference>
<dbReference type="OrthoDB" id="101614at2759"/>
<dbReference type="Pfam" id="PF03732">
    <property type="entry name" value="Retrotrans_gag"/>
    <property type="match status" value="1"/>
</dbReference>
<organism evidence="4 5">
    <name type="scientific">Artemisia annua</name>
    <name type="common">Sweet wormwood</name>
    <dbReference type="NCBI Taxonomy" id="35608"/>
    <lineage>
        <taxon>Eukaryota</taxon>
        <taxon>Viridiplantae</taxon>
        <taxon>Streptophyta</taxon>
        <taxon>Embryophyta</taxon>
        <taxon>Tracheophyta</taxon>
        <taxon>Spermatophyta</taxon>
        <taxon>Magnoliopsida</taxon>
        <taxon>eudicotyledons</taxon>
        <taxon>Gunneridae</taxon>
        <taxon>Pentapetalae</taxon>
        <taxon>asterids</taxon>
        <taxon>campanulids</taxon>
        <taxon>Asterales</taxon>
        <taxon>Asteraceae</taxon>
        <taxon>Asteroideae</taxon>
        <taxon>Anthemideae</taxon>
        <taxon>Artemisiinae</taxon>
        <taxon>Artemisia</taxon>
    </lineage>
</organism>
<dbReference type="InterPro" id="IPR043128">
    <property type="entry name" value="Rev_trsase/Diguanyl_cyclase"/>
</dbReference>
<dbReference type="InterPro" id="IPR005162">
    <property type="entry name" value="Retrotrans_gag_dom"/>
</dbReference>
<dbReference type="GO" id="GO:0003964">
    <property type="term" value="F:RNA-directed DNA polymerase activity"/>
    <property type="evidence" value="ECO:0007669"/>
    <property type="project" value="UniProtKB-KW"/>
</dbReference>
<gene>
    <name evidence="4" type="ORF">CTI12_AA184030</name>
</gene>
<feature type="compositionally biased region" description="Basic and acidic residues" evidence="1">
    <location>
        <begin position="59"/>
        <end position="75"/>
    </location>
</feature>
<evidence type="ECO:0000256" key="1">
    <source>
        <dbReference type="SAM" id="MobiDB-lite"/>
    </source>
</evidence>
<dbReference type="InterPro" id="IPR000477">
    <property type="entry name" value="RT_dom"/>
</dbReference>
<evidence type="ECO:0000313" key="4">
    <source>
        <dbReference type="EMBL" id="PWA81898.1"/>
    </source>
</evidence>
<protein>
    <submittedName>
        <fullName evidence="4">Reverse transcriptase domain-containing protein</fullName>
    </submittedName>
</protein>
<accession>A0A2U1P822</accession>
<feature type="region of interest" description="Disordered" evidence="1">
    <location>
        <begin position="115"/>
        <end position="204"/>
    </location>
</feature>
<evidence type="ECO:0000313" key="5">
    <source>
        <dbReference type="Proteomes" id="UP000245207"/>
    </source>
</evidence>
<feature type="region of interest" description="Disordered" evidence="1">
    <location>
        <begin position="382"/>
        <end position="426"/>
    </location>
</feature>
<proteinExistence type="predicted"/>
<reference evidence="4 5" key="1">
    <citation type="journal article" date="2018" name="Mol. Plant">
        <title>The genome of Artemisia annua provides insight into the evolution of Asteraceae family and artemisinin biosynthesis.</title>
        <authorList>
            <person name="Shen Q."/>
            <person name="Zhang L."/>
            <person name="Liao Z."/>
            <person name="Wang S."/>
            <person name="Yan T."/>
            <person name="Shi P."/>
            <person name="Liu M."/>
            <person name="Fu X."/>
            <person name="Pan Q."/>
            <person name="Wang Y."/>
            <person name="Lv Z."/>
            <person name="Lu X."/>
            <person name="Zhang F."/>
            <person name="Jiang W."/>
            <person name="Ma Y."/>
            <person name="Chen M."/>
            <person name="Hao X."/>
            <person name="Li L."/>
            <person name="Tang Y."/>
            <person name="Lv G."/>
            <person name="Zhou Y."/>
            <person name="Sun X."/>
            <person name="Brodelius P.E."/>
            <person name="Rose J.K.C."/>
            <person name="Tang K."/>
        </authorList>
    </citation>
    <scope>NUCLEOTIDE SEQUENCE [LARGE SCALE GENOMIC DNA]</scope>
    <source>
        <strain evidence="5">cv. Huhao1</strain>
        <tissue evidence="4">Leaf</tissue>
    </source>
</reference>
<evidence type="ECO:0000259" key="3">
    <source>
        <dbReference type="Pfam" id="PF03732"/>
    </source>
</evidence>
<dbReference type="PANTHER" id="PTHR37984:SF5">
    <property type="entry name" value="PROTEIN NYNRIN-LIKE"/>
    <property type="match status" value="1"/>
</dbReference>
<feature type="region of interest" description="Disordered" evidence="1">
    <location>
        <begin position="972"/>
        <end position="991"/>
    </location>
</feature>
<keyword evidence="4" id="KW-0695">RNA-directed DNA polymerase</keyword>
<feature type="compositionally biased region" description="Basic residues" evidence="1">
    <location>
        <begin position="85"/>
        <end position="94"/>
    </location>
</feature>
<dbReference type="Pfam" id="PF00078">
    <property type="entry name" value="RVT_1"/>
    <property type="match status" value="1"/>
</dbReference>
<dbReference type="SUPFAM" id="SSF56672">
    <property type="entry name" value="DNA/RNA polymerases"/>
    <property type="match status" value="1"/>
</dbReference>
<dbReference type="Proteomes" id="UP000245207">
    <property type="component" value="Unassembled WGS sequence"/>
</dbReference>
<feature type="region of interest" description="Disordered" evidence="1">
    <location>
        <begin position="48"/>
        <end position="103"/>
    </location>
</feature>
<keyword evidence="4" id="KW-0808">Transferase</keyword>
<feature type="compositionally biased region" description="Basic and acidic residues" evidence="1">
    <location>
        <begin position="130"/>
        <end position="147"/>
    </location>
</feature>
<name>A0A2U1P822_ARTAN</name>
<dbReference type="AlphaFoldDB" id="A0A2U1P822"/>
<dbReference type="InterPro" id="IPR043502">
    <property type="entry name" value="DNA/RNA_pol_sf"/>
</dbReference>
<evidence type="ECO:0000259" key="2">
    <source>
        <dbReference type="Pfam" id="PF00078"/>
    </source>
</evidence>
<feature type="domain" description="Reverse transcriptase" evidence="2">
    <location>
        <begin position="725"/>
        <end position="828"/>
    </location>
</feature>